<keyword evidence="6" id="KW-0539">Nucleus</keyword>
<dbReference type="PANTHER" id="PTHR19303">
    <property type="entry name" value="TRANSPOSON"/>
    <property type="match status" value="1"/>
</dbReference>
<dbReference type="SMART" id="SM00674">
    <property type="entry name" value="CENPB"/>
    <property type="match status" value="1"/>
</dbReference>
<evidence type="ECO:0000259" key="9">
    <source>
        <dbReference type="PROSITE" id="PS50304"/>
    </source>
</evidence>
<keyword evidence="12" id="KW-1185">Reference proteome</keyword>
<evidence type="ECO:0000256" key="6">
    <source>
        <dbReference type="ARBA" id="ARBA00023242"/>
    </source>
</evidence>
<dbReference type="Pfam" id="PF06003">
    <property type="entry name" value="SMN_Tudor"/>
    <property type="match status" value="1"/>
</dbReference>
<keyword evidence="4" id="KW-0238">DNA-binding</keyword>
<evidence type="ECO:0000256" key="2">
    <source>
        <dbReference type="ARBA" id="ARBA00005371"/>
    </source>
</evidence>
<dbReference type="SUPFAM" id="SSF63748">
    <property type="entry name" value="Tudor/PWWP/MBT"/>
    <property type="match status" value="1"/>
</dbReference>
<dbReference type="Gene3D" id="2.30.30.140">
    <property type="match status" value="1"/>
</dbReference>
<feature type="domain" description="Tudor" evidence="9">
    <location>
        <begin position="402"/>
        <end position="462"/>
    </location>
</feature>
<dbReference type="GO" id="GO:0015030">
    <property type="term" value="C:Cajal body"/>
    <property type="evidence" value="ECO:0007669"/>
    <property type="project" value="UniProtKB-SubCell"/>
</dbReference>
<dbReference type="SMART" id="SM00333">
    <property type="entry name" value="TUDOR"/>
    <property type="match status" value="1"/>
</dbReference>
<dbReference type="InterPro" id="IPR050863">
    <property type="entry name" value="CenT-Element_Derived"/>
</dbReference>
<dbReference type="InterPro" id="IPR006600">
    <property type="entry name" value="HTH_CenpB_DNA-bd_dom"/>
</dbReference>
<dbReference type="SUPFAM" id="SSF46689">
    <property type="entry name" value="Homeodomain-like"/>
    <property type="match status" value="2"/>
</dbReference>
<dbReference type="GO" id="GO:0003723">
    <property type="term" value="F:RNA binding"/>
    <property type="evidence" value="ECO:0007669"/>
    <property type="project" value="InterPro"/>
</dbReference>
<evidence type="ECO:0000256" key="3">
    <source>
        <dbReference type="ARBA" id="ARBA00022664"/>
    </source>
</evidence>
<evidence type="ECO:0000256" key="8">
    <source>
        <dbReference type="SAM" id="MobiDB-lite"/>
    </source>
</evidence>
<protein>
    <submittedName>
        <fullName evidence="11">Survival motor neuron domain containing 1</fullName>
    </submittedName>
</protein>
<dbReference type="PANTHER" id="PTHR19303:SF27">
    <property type="entry name" value="HTH CENPB-TYPE DOMAIN-CONTAINING PROTEIN"/>
    <property type="match status" value="1"/>
</dbReference>
<evidence type="ECO:0000259" key="10">
    <source>
        <dbReference type="PROSITE" id="PS51253"/>
    </source>
</evidence>
<evidence type="ECO:0000256" key="1">
    <source>
        <dbReference type="ARBA" id="ARBA00004408"/>
    </source>
</evidence>
<keyword evidence="7" id="KW-0175">Coiled coil</keyword>
<dbReference type="AlphaFoldDB" id="A0A7J7VCZ3"/>
<feature type="domain" description="HTH CENPB-type" evidence="10">
    <location>
        <begin position="65"/>
        <end position="148"/>
    </location>
</feature>
<organism evidence="11 12">
    <name type="scientific">Pipistrellus kuhlii</name>
    <name type="common">Kuhl's pipistrelle</name>
    <dbReference type="NCBI Taxonomy" id="59472"/>
    <lineage>
        <taxon>Eukaryota</taxon>
        <taxon>Metazoa</taxon>
        <taxon>Chordata</taxon>
        <taxon>Craniata</taxon>
        <taxon>Vertebrata</taxon>
        <taxon>Euteleostomi</taxon>
        <taxon>Mammalia</taxon>
        <taxon>Eutheria</taxon>
        <taxon>Laurasiatheria</taxon>
        <taxon>Chiroptera</taxon>
        <taxon>Yangochiroptera</taxon>
        <taxon>Vespertilionidae</taxon>
        <taxon>Pipistrellus</taxon>
    </lineage>
</organism>
<evidence type="ECO:0000256" key="7">
    <source>
        <dbReference type="SAM" id="Coils"/>
    </source>
</evidence>
<reference evidence="11 12" key="1">
    <citation type="journal article" date="2020" name="Nature">
        <title>Six reference-quality genomes reveal evolution of bat adaptations.</title>
        <authorList>
            <person name="Jebb D."/>
            <person name="Huang Z."/>
            <person name="Pippel M."/>
            <person name="Hughes G.M."/>
            <person name="Lavrichenko K."/>
            <person name="Devanna P."/>
            <person name="Winkler S."/>
            <person name="Jermiin L.S."/>
            <person name="Skirmuntt E.C."/>
            <person name="Katzourakis A."/>
            <person name="Burkitt-Gray L."/>
            <person name="Ray D.A."/>
            <person name="Sullivan K.A.M."/>
            <person name="Roscito J.G."/>
            <person name="Kirilenko B.M."/>
            <person name="Davalos L.M."/>
            <person name="Corthals A.P."/>
            <person name="Power M.L."/>
            <person name="Jones G."/>
            <person name="Ransome R.D."/>
            <person name="Dechmann D.K.N."/>
            <person name="Locatelli A.G."/>
            <person name="Puechmaille S.J."/>
            <person name="Fedrigo O."/>
            <person name="Jarvis E.D."/>
            <person name="Hiller M."/>
            <person name="Vernes S.C."/>
            <person name="Myers E.W."/>
            <person name="Teeling E.C."/>
        </authorList>
    </citation>
    <scope>NUCLEOTIDE SEQUENCE [LARGE SCALE GENOMIC DNA]</scope>
    <source>
        <strain evidence="11">MPipKuh1</strain>
        <tissue evidence="11">Flight muscle</tissue>
    </source>
</reference>
<dbReference type="InterPro" id="IPR002999">
    <property type="entry name" value="Tudor"/>
</dbReference>
<feature type="region of interest" description="Disordered" evidence="8">
    <location>
        <begin position="230"/>
        <end position="254"/>
    </location>
</feature>
<dbReference type="Pfam" id="PF04218">
    <property type="entry name" value="CENP-B_N"/>
    <property type="match status" value="1"/>
</dbReference>
<dbReference type="Pfam" id="PF03221">
    <property type="entry name" value="HTH_Tnp_Tc5"/>
    <property type="match status" value="1"/>
</dbReference>
<dbReference type="CDD" id="cd20399">
    <property type="entry name" value="Tudor_SPF30"/>
    <property type="match status" value="1"/>
</dbReference>
<evidence type="ECO:0000313" key="11">
    <source>
        <dbReference type="EMBL" id="KAF6322891.1"/>
    </source>
</evidence>
<feature type="coiled-coil region" evidence="7">
    <location>
        <begin position="487"/>
        <end position="514"/>
    </location>
</feature>
<dbReference type="GO" id="GO:0003677">
    <property type="term" value="F:DNA binding"/>
    <property type="evidence" value="ECO:0007669"/>
    <property type="project" value="UniProtKB-KW"/>
</dbReference>
<dbReference type="PROSITE" id="PS50304">
    <property type="entry name" value="TUDOR"/>
    <property type="match status" value="1"/>
</dbReference>
<proteinExistence type="inferred from homology"/>
<dbReference type="GO" id="GO:0008380">
    <property type="term" value="P:RNA splicing"/>
    <property type="evidence" value="ECO:0007669"/>
    <property type="project" value="UniProtKB-KW"/>
</dbReference>
<evidence type="ECO:0000256" key="5">
    <source>
        <dbReference type="ARBA" id="ARBA00023187"/>
    </source>
</evidence>
<accession>A0A7J7VCZ3</accession>
<sequence>MASKKSRKVISVEMKQEIIRRSECGVKQCDLVKEFGLSKTTIFTILTNKDAIKSAKVAKGVSKLFHEKHRSSIHEEMERLLAIWIKDRQVKGDVTTQNNICHKAKRIYDDLKKNVPGSSSNQDNEEEFKASRGWFFRFKKRCGIHSVTMHGEAGSADKKEAEKFSINFQKCIKDEGYCPQVFNADEMGLFWKRMPSRTFITKEEDDVEELIQEHEEELTTEELQALLVQQQDNAQREASSDNEEQQSNNQPIPTADIKNILVKWKAVQEFTNAHYPDSAEANRINDLYSDTLVRYFRQMLEKREKQTTLDRFFMKPSAKKQKMDEDVQDSMSEDLAKQLASYKAQLQQVEAALSGNGENEDLLKLKKDLQEVIELTKDLLSTQPSETLASSDCFASTQPTHSWKVGDKCMAIWSEDGQCYEAEIEEIDEENGTAAITFAGYGNAEVTPLLNLKPVEEGRKAKEDSGSKPMSKKEMIAQQREYKKKKALKKAQRIKELEQEREDQKVKWQQFNNRAYSKNKKGQVKRSIFASPESVTGKVGVGTCGIADKPMTQYQDTSKYNVRHLMPQ</sequence>
<comment type="caution">
    <text evidence="11">The sequence shown here is derived from an EMBL/GenBank/DDBJ whole genome shotgun (WGS) entry which is preliminary data.</text>
</comment>
<comment type="similarity">
    <text evidence="2">Belongs to the SMN family.</text>
</comment>
<name>A0A7J7VCZ3_PIPKU</name>
<evidence type="ECO:0000313" key="12">
    <source>
        <dbReference type="Proteomes" id="UP000558488"/>
    </source>
</evidence>
<dbReference type="InterPro" id="IPR010304">
    <property type="entry name" value="SMN_Tudor"/>
</dbReference>
<comment type="subcellular location">
    <subcellularLocation>
        <location evidence="1">Nucleus</location>
        <location evidence="1">Cajal body</location>
    </subcellularLocation>
</comment>
<evidence type="ECO:0000256" key="4">
    <source>
        <dbReference type="ARBA" id="ARBA00023125"/>
    </source>
</evidence>
<dbReference type="EMBL" id="JACAGB010000015">
    <property type="protein sequence ID" value="KAF6322891.1"/>
    <property type="molecule type" value="Genomic_DNA"/>
</dbReference>
<dbReference type="InterPro" id="IPR007889">
    <property type="entry name" value="HTH_Psq"/>
</dbReference>
<keyword evidence="3" id="KW-0507">mRNA processing</keyword>
<dbReference type="FunFam" id="2.30.30.140:FF:000038">
    <property type="entry name" value="Survival of motor neuron-related-splicing factor 30"/>
    <property type="match status" value="1"/>
</dbReference>
<dbReference type="GO" id="GO:0005737">
    <property type="term" value="C:cytoplasm"/>
    <property type="evidence" value="ECO:0007669"/>
    <property type="project" value="InterPro"/>
</dbReference>
<dbReference type="GO" id="GO:0006397">
    <property type="term" value="P:mRNA processing"/>
    <property type="evidence" value="ECO:0007669"/>
    <property type="project" value="UniProtKB-KW"/>
</dbReference>
<dbReference type="InterPro" id="IPR009057">
    <property type="entry name" value="Homeodomain-like_sf"/>
</dbReference>
<dbReference type="Gene3D" id="1.10.10.60">
    <property type="entry name" value="Homeodomain-like"/>
    <property type="match status" value="2"/>
</dbReference>
<dbReference type="PROSITE" id="PS51253">
    <property type="entry name" value="HTH_CENPB"/>
    <property type="match status" value="1"/>
</dbReference>
<keyword evidence="5" id="KW-0508">mRNA splicing</keyword>
<gene>
    <name evidence="11" type="ORF">mPipKuh1_016318</name>
</gene>
<dbReference type="Proteomes" id="UP000558488">
    <property type="component" value="Unassembled WGS sequence"/>
</dbReference>